<dbReference type="STRING" id="563176.SAMN04488090_2243"/>
<dbReference type="AlphaFoldDB" id="A0A1G9PMY4"/>
<keyword evidence="1" id="KW-0732">Signal</keyword>
<dbReference type="PROSITE" id="PS51257">
    <property type="entry name" value="PROKAR_LIPOPROTEIN"/>
    <property type="match status" value="1"/>
</dbReference>
<feature type="signal peptide" evidence="1">
    <location>
        <begin position="1"/>
        <end position="22"/>
    </location>
</feature>
<dbReference type="EMBL" id="FNGS01000004">
    <property type="protein sequence ID" value="SDM00074.1"/>
    <property type="molecule type" value="Genomic_DNA"/>
</dbReference>
<evidence type="ECO:0000313" key="2">
    <source>
        <dbReference type="EMBL" id="SDM00074.1"/>
    </source>
</evidence>
<keyword evidence="3" id="KW-1185">Reference proteome</keyword>
<evidence type="ECO:0000256" key="1">
    <source>
        <dbReference type="SAM" id="SignalP"/>
    </source>
</evidence>
<accession>A0A1G9PMY4</accession>
<evidence type="ECO:0000313" key="3">
    <source>
        <dbReference type="Proteomes" id="UP000198901"/>
    </source>
</evidence>
<reference evidence="2 3" key="1">
    <citation type="submission" date="2016-10" db="EMBL/GenBank/DDBJ databases">
        <authorList>
            <person name="de Groot N.N."/>
        </authorList>
    </citation>
    <scope>NUCLEOTIDE SEQUENCE [LARGE SCALE GENOMIC DNA]</scope>
    <source>
        <strain evidence="2 3">DSM 21668</strain>
    </source>
</reference>
<gene>
    <name evidence="2" type="ORF">SAMN04488090_2243</name>
</gene>
<dbReference type="OrthoDB" id="843771at2"/>
<proteinExistence type="predicted"/>
<dbReference type="Gene3D" id="1.25.40.390">
    <property type="match status" value="1"/>
</dbReference>
<dbReference type="SUPFAM" id="SSF48452">
    <property type="entry name" value="TPR-like"/>
    <property type="match status" value="1"/>
</dbReference>
<dbReference type="RefSeq" id="WP_093201814.1">
    <property type="nucleotide sequence ID" value="NZ_FNGS01000004.1"/>
</dbReference>
<organism evidence="2 3">
    <name type="scientific">Siphonobacter aquaeclarae</name>
    <dbReference type="NCBI Taxonomy" id="563176"/>
    <lineage>
        <taxon>Bacteria</taxon>
        <taxon>Pseudomonadati</taxon>
        <taxon>Bacteroidota</taxon>
        <taxon>Cytophagia</taxon>
        <taxon>Cytophagales</taxon>
        <taxon>Cytophagaceae</taxon>
        <taxon>Siphonobacter</taxon>
    </lineage>
</organism>
<dbReference type="Pfam" id="PF12771">
    <property type="entry name" value="SusD-like_2"/>
    <property type="match status" value="1"/>
</dbReference>
<protein>
    <submittedName>
        <fullName evidence="2">Starch-binding associating with outer membrane</fullName>
    </submittedName>
</protein>
<sequence length="480" mass="52050">MRLLHKLSCSAALLAGLFLATGCEKNFDAINTNPNDPTVLPPELLMPHGIKLAVNTTWGGSLGQDVGSCWSQHWARIQYTEIDQYNFTTDVQDSPWQAYYIEANADFEKIIDLGKAGGNENYQAIGLIMRAYTFSQLTDIYGDIPYSQALQGTKGTVYPKYDTQKAVYAGLVKDLMTASDLITAKTVSKEGDILFAGDMTKWKKFANTLSLRLLIRMLGKADATIDAKAEIDRILGNPAKYPVMTAVSDNAKLVYLTDAPNNNPINQNRKTRDDHRVSKTLVDKLQALSDPRLGVYANKVGDKYVGVPNGLSNTDAGALGLAQTSKVGDYFVQATAPAVLMTFAELNFIKAEAALKGVTSAGTAAANYAAGIKASMDQYSLTLPAAYPTTLPADASTALTQVLEQKWLALFGQGIEAWTEFRRTGVPALKAPAINYNAGQIPSRLPYPSSEENLNGTNMKEALGNMGGSNNMQTKLWWAK</sequence>
<dbReference type="Proteomes" id="UP000198901">
    <property type="component" value="Unassembled WGS sequence"/>
</dbReference>
<dbReference type="InterPro" id="IPR041662">
    <property type="entry name" value="SusD-like_2"/>
</dbReference>
<feature type="chain" id="PRO_5011764595" evidence="1">
    <location>
        <begin position="23"/>
        <end position="480"/>
    </location>
</feature>
<name>A0A1G9PMY4_9BACT</name>
<dbReference type="InterPro" id="IPR011990">
    <property type="entry name" value="TPR-like_helical_dom_sf"/>
</dbReference>